<feature type="domain" description="C3H1-type" evidence="8">
    <location>
        <begin position="344"/>
        <end position="367"/>
    </location>
</feature>
<dbReference type="GO" id="GO:0045892">
    <property type="term" value="P:negative regulation of DNA-templated transcription"/>
    <property type="evidence" value="ECO:0007669"/>
    <property type="project" value="InterPro"/>
</dbReference>
<keyword evidence="5 6" id="KW-0862">Zinc</keyword>
<feature type="region of interest" description="Disordered" evidence="7">
    <location>
        <begin position="490"/>
        <end position="601"/>
    </location>
</feature>
<feature type="compositionally biased region" description="Basic and acidic residues" evidence="7">
    <location>
        <begin position="1048"/>
        <end position="1061"/>
    </location>
</feature>
<keyword evidence="10" id="KW-1185">Reference proteome</keyword>
<feature type="compositionally biased region" description="Basic residues" evidence="7">
    <location>
        <begin position="86"/>
        <end position="100"/>
    </location>
</feature>
<dbReference type="Pfam" id="PF22623">
    <property type="entry name" value="zf-CCCH_9"/>
    <property type="match status" value="1"/>
</dbReference>
<dbReference type="Gene3D" id="2.30.30.1190">
    <property type="match status" value="1"/>
</dbReference>
<feature type="region of interest" description="Disordered" evidence="7">
    <location>
        <begin position="1214"/>
        <end position="1264"/>
    </location>
</feature>
<dbReference type="GO" id="GO:0008270">
    <property type="term" value="F:zinc ion binding"/>
    <property type="evidence" value="ECO:0007669"/>
    <property type="project" value="UniProtKB-KW"/>
</dbReference>
<dbReference type="InterPro" id="IPR036855">
    <property type="entry name" value="Znf_CCCH_sf"/>
</dbReference>
<feature type="zinc finger region" description="C3H1-type" evidence="6">
    <location>
        <begin position="287"/>
        <end position="314"/>
    </location>
</feature>
<feature type="compositionally biased region" description="Acidic residues" evidence="7">
    <location>
        <begin position="764"/>
        <end position="780"/>
    </location>
</feature>
<gene>
    <name evidence="9" type="ORF">chiPu_0009183</name>
</gene>
<feature type="region of interest" description="Disordered" evidence="7">
    <location>
        <begin position="873"/>
        <end position="912"/>
    </location>
</feature>
<keyword evidence="2 6" id="KW-0479">Metal-binding</keyword>
<feature type="compositionally biased region" description="Polar residues" evidence="7">
    <location>
        <begin position="1032"/>
        <end position="1047"/>
    </location>
</feature>
<feature type="domain" description="C3H1-type" evidence="8">
    <location>
        <begin position="287"/>
        <end position="314"/>
    </location>
</feature>
<proteinExistence type="predicted"/>
<dbReference type="STRING" id="137246.A0A401SK16"/>
<feature type="region of interest" description="Disordered" evidence="7">
    <location>
        <begin position="196"/>
        <end position="253"/>
    </location>
</feature>
<feature type="compositionally biased region" description="Basic and acidic residues" evidence="7">
    <location>
        <begin position="1240"/>
        <end position="1254"/>
    </location>
</feature>
<dbReference type="Pfam" id="PF14608">
    <property type="entry name" value="zf-CCCH_2"/>
    <property type="match status" value="1"/>
</dbReference>
<accession>A0A401SK16</accession>
<feature type="compositionally biased region" description="Basic and acidic residues" evidence="7">
    <location>
        <begin position="1004"/>
        <end position="1031"/>
    </location>
</feature>
<dbReference type="OMA" id="RGMKQQQ"/>
<feature type="compositionally biased region" description="Basic residues" evidence="7">
    <location>
        <begin position="67"/>
        <end position="78"/>
    </location>
</feature>
<feature type="domain" description="C3H1-type" evidence="8">
    <location>
        <begin position="316"/>
        <end position="343"/>
    </location>
</feature>
<reference evidence="9 10" key="1">
    <citation type="journal article" date="2018" name="Nat. Ecol. Evol.">
        <title>Shark genomes provide insights into elasmobranch evolution and the origin of vertebrates.</title>
        <authorList>
            <person name="Hara Y"/>
            <person name="Yamaguchi K"/>
            <person name="Onimaru K"/>
            <person name="Kadota M"/>
            <person name="Koyanagi M"/>
            <person name="Keeley SD"/>
            <person name="Tatsumi K"/>
            <person name="Tanaka K"/>
            <person name="Motone F"/>
            <person name="Kageyama Y"/>
            <person name="Nozu R"/>
            <person name="Adachi N"/>
            <person name="Nishimura O"/>
            <person name="Nakagawa R"/>
            <person name="Tanegashima C"/>
            <person name="Kiyatake I"/>
            <person name="Matsumoto R"/>
            <person name="Murakumo K"/>
            <person name="Nishida K"/>
            <person name="Terakita A"/>
            <person name="Kuratani S"/>
            <person name="Sato K"/>
            <person name="Hyodo S Kuraku.S."/>
        </authorList>
    </citation>
    <scope>NUCLEOTIDE SEQUENCE [LARGE SCALE GENOMIC DNA]</scope>
</reference>
<dbReference type="Pfam" id="PF18044">
    <property type="entry name" value="zf-CCCH_4"/>
    <property type="match status" value="1"/>
</dbReference>
<feature type="compositionally biased region" description="Basic residues" evidence="7">
    <location>
        <begin position="224"/>
        <end position="245"/>
    </location>
</feature>
<dbReference type="Proteomes" id="UP000287033">
    <property type="component" value="Unassembled WGS sequence"/>
</dbReference>
<feature type="compositionally biased region" description="Polar residues" evidence="7">
    <location>
        <begin position="752"/>
        <end position="761"/>
    </location>
</feature>
<name>A0A401SK16_CHIPU</name>
<dbReference type="EMBL" id="BEZZ01000321">
    <property type="protein sequence ID" value="GCC30729.1"/>
    <property type="molecule type" value="Genomic_DNA"/>
</dbReference>
<organism evidence="9 10">
    <name type="scientific">Chiloscyllium punctatum</name>
    <name type="common">Brownbanded bambooshark</name>
    <name type="synonym">Hemiscyllium punctatum</name>
    <dbReference type="NCBI Taxonomy" id="137246"/>
    <lineage>
        <taxon>Eukaryota</taxon>
        <taxon>Metazoa</taxon>
        <taxon>Chordata</taxon>
        <taxon>Craniata</taxon>
        <taxon>Vertebrata</taxon>
        <taxon>Chondrichthyes</taxon>
        <taxon>Elasmobranchii</taxon>
        <taxon>Galeomorphii</taxon>
        <taxon>Galeoidea</taxon>
        <taxon>Orectolobiformes</taxon>
        <taxon>Hemiscylliidae</taxon>
        <taxon>Chiloscyllium</taxon>
    </lineage>
</organism>
<feature type="compositionally biased region" description="Pro residues" evidence="7">
    <location>
        <begin position="429"/>
        <end position="464"/>
    </location>
</feature>
<dbReference type="InterPro" id="IPR045124">
    <property type="entry name" value="Su(sable)-like"/>
</dbReference>
<evidence type="ECO:0000256" key="3">
    <source>
        <dbReference type="ARBA" id="ARBA00022737"/>
    </source>
</evidence>
<feature type="compositionally biased region" description="Pro residues" evidence="7">
    <location>
        <begin position="529"/>
        <end position="566"/>
    </location>
</feature>
<keyword evidence="3" id="KW-0677">Repeat</keyword>
<feature type="region of interest" description="Disordered" evidence="7">
    <location>
        <begin position="822"/>
        <end position="856"/>
    </location>
</feature>
<dbReference type="Gene3D" id="4.10.1000.10">
    <property type="entry name" value="Zinc finger, CCCH-type"/>
    <property type="match status" value="1"/>
</dbReference>
<evidence type="ECO:0000256" key="2">
    <source>
        <dbReference type="ARBA" id="ARBA00022723"/>
    </source>
</evidence>
<dbReference type="InterPro" id="IPR041367">
    <property type="entry name" value="Znf-CCCH_4"/>
</dbReference>
<feature type="compositionally biased region" description="Polar residues" evidence="7">
    <location>
        <begin position="146"/>
        <end position="157"/>
    </location>
</feature>
<dbReference type="PROSITE" id="PS50103">
    <property type="entry name" value="ZF_C3H1"/>
    <property type="match status" value="3"/>
</dbReference>
<dbReference type="PANTHER" id="PTHR13119:SF22">
    <property type="entry name" value="ZINC FINGER CCCH DOMAIN-CONTAINING PROTEIN 6"/>
    <property type="match status" value="1"/>
</dbReference>
<feature type="compositionally biased region" description="Basic and acidic residues" evidence="7">
    <location>
        <begin position="822"/>
        <end position="836"/>
    </location>
</feature>
<dbReference type="SMART" id="SM00356">
    <property type="entry name" value="ZnF_C3H1"/>
    <property type="match status" value="3"/>
</dbReference>
<evidence type="ECO:0000256" key="5">
    <source>
        <dbReference type="ARBA" id="ARBA00022833"/>
    </source>
</evidence>
<keyword evidence="1" id="KW-0597">Phosphoprotein</keyword>
<feature type="zinc finger region" description="C3H1-type" evidence="6">
    <location>
        <begin position="316"/>
        <end position="343"/>
    </location>
</feature>
<dbReference type="GO" id="GO:0003723">
    <property type="term" value="F:RNA binding"/>
    <property type="evidence" value="ECO:0007669"/>
    <property type="project" value="InterPro"/>
</dbReference>
<dbReference type="InterPro" id="IPR000571">
    <property type="entry name" value="Znf_CCCH"/>
</dbReference>
<keyword evidence="4 6" id="KW-0863">Zinc-finger</keyword>
<dbReference type="PANTHER" id="PTHR13119">
    <property type="entry name" value="ZINC FINGER CCCH DOMAIN-CONTAINING PROTEI"/>
    <property type="match status" value="1"/>
</dbReference>
<comment type="caution">
    <text evidence="9">The sequence shown here is derived from an EMBL/GenBank/DDBJ whole genome shotgun (WGS) entry which is preliminary data.</text>
</comment>
<evidence type="ECO:0000259" key="8">
    <source>
        <dbReference type="PROSITE" id="PS50103"/>
    </source>
</evidence>
<feature type="compositionally biased region" description="Basic and acidic residues" evidence="7">
    <location>
        <begin position="693"/>
        <end position="710"/>
    </location>
</feature>
<evidence type="ECO:0000256" key="1">
    <source>
        <dbReference type="ARBA" id="ARBA00022553"/>
    </source>
</evidence>
<dbReference type="GO" id="GO:0005634">
    <property type="term" value="C:nucleus"/>
    <property type="evidence" value="ECO:0007669"/>
    <property type="project" value="TreeGrafter"/>
</dbReference>
<evidence type="ECO:0000256" key="6">
    <source>
        <dbReference type="PROSITE-ProRule" id="PRU00723"/>
    </source>
</evidence>
<feature type="zinc finger region" description="C3H1-type" evidence="6">
    <location>
        <begin position="344"/>
        <end position="367"/>
    </location>
</feature>
<evidence type="ECO:0000313" key="10">
    <source>
        <dbReference type="Proteomes" id="UP000287033"/>
    </source>
</evidence>
<sequence length="1264" mass="140344">MAFESLFSNPPTPVDKNDVLNMTESELAGNEREDGELEDGEIDDDGFEGNPEVKKESKESEKEDKSSHRRSKKKRKREKEREREKKKTKRRKKEKHKRHSPSSGDSDFSYDSDIDAERSYKKGPVSYREYDPPFSPHAQGPGNYMKSPSQKCYNNNKADNRDYAEYSDYSEEKYDAYEEEECDDFAHELKQYKQAKEASTVMAPKGPPMGQMRKPGMKGIMQKGRGRGIGRGRGMRGQPKQKRKIWGPGRGADGGMMDASDEDGYGNTNFPRKKKKCQDFSFHGEKIRKGGICKYFLEGRCTRGDQCRYSHDVVIQKKKDICKFYLNGFCTKGDNCIFMHGEYPCKFYHTGAKCYQGDNCKFSHAPLTEETRELLDKVLNNENINYDNNNDHNSTNDFDNCEYDYEYVYHEDDDKLEVEELRKQGIAPLPKPPPGVGLLPTPPQPPNYPGPMPVGPPNNQPQPTSPGRKIPSIFDIVVQPTSVFVHKMGRRPQFCDSPSPPHPPFEENQLPPPPQMFGAGPGPEQNMMPPGPSGPSEPPGGFGPPCPPHSMPVPHGLPGPGMPPGLPGQQVLQGQPGTSVPPGHPGLPPPPGFPGPPMNAGPNESPGQMGFQGGMVNMPMDHQMLPPQNQAHPQFTVDASQQMPQDGSYQQDITFQQIQNPVDFYNSYYSQKAVQNLEQENHMGDGVSSLTSEQRDHQSYLGTDDSRDSDTESDASSSAGRKPTVSVPDFLPAKQKALFLRIKQKQQEDGGSDNNQSQLLQNRDEDETVNWYSSDEEEDGSSVKSILKTLKKQSETMKILQSSVTEQTSYTYMDPRLVKEKLAENKPSDLRLRADLRQGSTGEVKKPSEVVSADPRLARDPRKMKVHENVNAGLSISESPKHDSQPTSNTKQQGLDDDEETERELREKPAIIPLDTLPSVTLRDPRCQLKQFSHIKMDITLSKPHFAKLVVWTPEDLLPLPLPKPDPVSSINLPLPPLIANQRLNRTQSIVSDPRQIDPRLSLRSKENSAVKTDKNADSRVSSERPLDPRLQKSSNPRLQKSSSTDTTLRESHVARADPRLSKINSGSTQVSGVTVKMDQTLPPYAPKLSSSGMGLGSPSTLLSGISLYDPRTQTSQSLVTSVLTTQADSCKEGEQIKKPLVPKNPAKSENVLCDSSMTYKASLVQEGSIADGASDPAAEKSDNYKPQLKPEASQASATSAPAVHNLPIQALAGLIRPQYSDPRQSKHSGPPSQVDEEDLNSKKDKKPLKEMFKTFDPTASPFC</sequence>
<dbReference type="SUPFAM" id="SSF90229">
    <property type="entry name" value="CCCH zinc finger"/>
    <property type="match status" value="3"/>
</dbReference>
<feature type="compositionally biased region" description="Acidic residues" evidence="7">
    <location>
        <begin position="33"/>
        <end position="47"/>
    </location>
</feature>
<feature type="compositionally biased region" description="Low complexity" evidence="7">
    <location>
        <begin position="567"/>
        <end position="577"/>
    </location>
</feature>
<protein>
    <recommendedName>
        <fullName evidence="8">C3H1-type domain-containing protein</fullName>
    </recommendedName>
</protein>
<feature type="region of interest" description="Disordered" evidence="7">
    <location>
        <begin position="426"/>
        <end position="470"/>
    </location>
</feature>
<feature type="region of interest" description="Disordered" evidence="7">
    <location>
        <begin position="1171"/>
        <end position="1202"/>
    </location>
</feature>
<feature type="compositionally biased region" description="Basic and acidic residues" evidence="7">
    <location>
        <begin position="51"/>
        <end position="66"/>
    </location>
</feature>
<dbReference type="AlphaFoldDB" id="A0A401SK16"/>
<feature type="region of interest" description="Disordered" evidence="7">
    <location>
        <begin position="1"/>
        <end position="161"/>
    </location>
</feature>
<evidence type="ECO:0000256" key="4">
    <source>
        <dbReference type="ARBA" id="ARBA00022771"/>
    </source>
</evidence>
<dbReference type="InterPro" id="IPR054361">
    <property type="entry name" value="Znf-CCCH_ZC3H4/6/8"/>
</dbReference>
<feature type="region of interest" description="Disordered" evidence="7">
    <location>
        <begin position="1004"/>
        <end position="1071"/>
    </location>
</feature>
<dbReference type="OrthoDB" id="411372at2759"/>
<feature type="region of interest" description="Disordered" evidence="7">
    <location>
        <begin position="741"/>
        <end position="783"/>
    </location>
</feature>
<feature type="region of interest" description="Disordered" evidence="7">
    <location>
        <begin position="683"/>
        <end position="728"/>
    </location>
</feature>
<evidence type="ECO:0000313" key="9">
    <source>
        <dbReference type="EMBL" id="GCC30729.1"/>
    </source>
</evidence>
<feature type="compositionally biased region" description="Pro residues" evidence="7">
    <location>
        <begin position="582"/>
        <end position="599"/>
    </location>
</feature>
<evidence type="ECO:0000256" key="7">
    <source>
        <dbReference type="SAM" id="MobiDB-lite"/>
    </source>
</evidence>